<dbReference type="WBParaSite" id="nRc.2.0.1.t13244-RA">
    <property type="protein sequence ID" value="nRc.2.0.1.t13244-RA"/>
    <property type="gene ID" value="nRc.2.0.1.g13244"/>
</dbReference>
<evidence type="ECO:0000313" key="2">
    <source>
        <dbReference type="WBParaSite" id="nRc.2.0.1.t13244-RA"/>
    </source>
</evidence>
<evidence type="ECO:0000313" key="1">
    <source>
        <dbReference type="Proteomes" id="UP000887565"/>
    </source>
</evidence>
<reference evidence="2" key="1">
    <citation type="submission" date="2022-11" db="UniProtKB">
        <authorList>
            <consortium name="WormBaseParasite"/>
        </authorList>
    </citation>
    <scope>IDENTIFICATION</scope>
</reference>
<protein>
    <submittedName>
        <fullName evidence="2">Uncharacterized protein</fullName>
    </submittedName>
</protein>
<dbReference type="AlphaFoldDB" id="A0A915IHG1"/>
<name>A0A915IHG1_ROMCU</name>
<sequence>MTTGTSGRRRSGIVARRESGFSFHFGCSELIKDLFFSPKLQLTFRQTKFEFFRAIKGATGFRFLSNVELLPGRTFFGVMTTSLTVAELVDGLYALSGVSPLMATRDRLVPNLSCLRLTSLGALTTANIVCRAEKYTKRIKRDKMNAKHG</sequence>
<keyword evidence="1" id="KW-1185">Reference proteome</keyword>
<dbReference type="Proteomes" id="UP000887565">
    <property type="component" value="Unplaced"/>
</dbReference>
<proteinExistence type="predicted"/>
<organism evidence="1 2">
    <name type="scientific">Romanomermis culicivorax</name>
    <name type="common">Nematode worm</name>
    <dbReference type="NCBI Taxonomy" id="13658"/>
    <lineage>
        <taxon>Eukaryota</taxon>
        <taxon>Metazoa</taxon>
        <taxon>Ecdysozoa</taxon>
        <taxon>Nematoda</taxon>
        <taxon>Enoplea</taxon>
        <taxon>Dorylaimia</taxon>
        <taxon>Mermithida</taxon>
        <taxon>Mermithoidea</taxon>
        <taxon>Mermithidae</taxon>
        <taxon>Romanomermis</taxon>
    </lineage>
</organism>
<accession>A0A915IHG1</accession>